<reference evidence="8 9" key="1">
    <citation type="journal article" date="2012" name="BMC Genomics">
        <title>Tools to kill: Genome of one of the most destructive plant pathogenic fungi Macrophomina phaseolina.</title>
        <authorList>
            <person name="Islam M.S."/>
            <person name="Haque M.S."/>
            <person name="Islam M.M."/>
            <person name="Emdad E.M."/>
            <person name="Halim A."/>
            <person name="Hossen Q.M.M."/>
            <person name="Hossain M.Z."/>
            <person name="Ahmed B."/>
            <person name="Rahim S."/>
            <person name="Rahman M.S."/>
            <person name="Alam M.M."/>
            <person name="Hou S."/>
            <person name="Wan X."/>
            <person name="Saito J.A."/>
            <person name="Alam M."/>
        </authorList>
    </citation>
    <scope>NUCLEOTIDE SEQUENCE [LARGE SCALE GENOMIC DNA]</scope>
    <source>
        <strain evidence="8 9">MS6</strain>
    </source>
</reference>
<comment type="pathway">
    <text evidence="1">Lipid metabolism; fatty acid beta-oxidation.</text>
</comment>
<feature type="domain" description="Enoyl-CoA hydratase/isomerase" evidence="7">
    <location>
        <begin position="21"/>
        <end position="231"/>
    </location>
</feature>
<protein>
    <submittedName>
        <fullName evidence="8">NmrA-like protein</fullName>
    </submittedName>
</protein>
<dbReference type="PANTHER" id="PTHR43149">
    <property type="entry name" value="ENOYL-COA HYDRATASE"/>
    <property type="match status" value="1"/>
</dbReference>
<evidence type="ECO:0000256" key="5">
    <source>
        <dbReference type="ARBA" id="ARBA00023235"/>
    </source>
</evidence>
<dbReference type="PANTHER" id="PTHR43149:SF1">
    <property type="entry name" value="DELTA(3,5)-DELTA(2,4)-DIENOYL-COA ISOMERASE, MITOCHONDRIAL"/>
    <property type="match status" value="1"/>
</dbReference>
<keyword evidence="4" id="KW-0443">Lipid metabolism</keyword>
<comment type="similarity">
    <text evidence="2">Belongs to the enoyl-CoA hydratase/isomerase family.</text>
</comment>
<name>K2RW88_MACPH</name>
<evidence type="ECO:0000256" key="6">
    <source>
        <dbReference type="SAM" id="MobiDB-lite"/>
    </source>
</evidence>
<dbReference type="CDD" id="cd06558">
    <property type="entry name" value="crotonase-like"/>
    <property type="match status" value="1"/>
</dbReference>
<feature type="compositionally biased region" description="Low complexity" evidence="6">
    <location>
        <begin position="84"/>
        <end position="94"/>
    </location>
</feature>
<dbReference type="InterPro" id="IPR014748">
    <property type="entry name" value="Enoyl-CoA_hydra_C"/>
</dbReference>
<dbReference type="SUPFAM" id="SSF52096">
    <property type="entry name" value="ClpP/crotonase"/>
    <property type="match status" value="1"/>
</dbReference>
<sequence length="294" mass="31689">MSQNEYHYEYFNVTFPAEYVAHVEINRPEKLNAFIETMWLNLSALITRLSTDPSVRAILLTGAGSRAFTAGLDVQAASQSGLLSSSSSSSSSSSDPTTPAPDPARKAFHNLAHIQQFQACISALEKCAKPIITVLHGICFGLAIDMSLATDVRLATRDAQLAVKEVDVGLAADIGTLTRLPKSVGSMSWVKDVTLTARVFGADEALAQGFVSGPVYETKQEAVAAALQRARLIASKSPVAVVGTKELVNWSRDRPTEDGLRYTAVWNSAMLQTDDIKDALMSGLKKTRPKFAKL</sequence>
<feature type="region of interest" description="Disordered" evidence="6">
    <location>
        <begin position="83"/>
        <end position="105"/>
    </location>
</feature>
<dbReference type="GO" id="GO:0051750">
    <property type="term" value="F:delta(3,5)-delta(2,4)-dienoyl-CoA isomerase activity"/>
    <property type="evidence" value="ECO:0007669"/>
    <property type="project" value="TreeGrafter"/>
</dbReference>
<accession>K2RW88</accession>
<evidence type="ECO:0000259" key="7">
    <source>
        <dbReference type="Pfam" id="PF16113"/>
    </source>
</evidence>
<evidence type="ECO:0000313" key="9">
    <source>
        <dbReference type="Proteomes" id="UP000007129"/>
    </source>
</evidence>
<keyword evidence="3" id="KW-0276">Fatty acid metabolism</keyword>
<dbReference type="InterPro" id="IPR029045">
    <property type="entry name" value="ClpP/crotonase-like_dom_sf"/>
</dbReference>
<evidence type="ECO:0000256" key="2">
    <source>
        <dbReference type="ARBA" id="ARBA00005254"/>
    </source>
</evidence>
<evidence type="ECO:0000256" key="3">
    <source>
        <dbReference type="ARBA" id="ARBA00022832"/>
    </source>
</evidence>
<dbReference type="OrthoDB" id="14970at2759"/>
<evidence type="ECO:0000256" key="4">
    <source>
        <dbReference type="ARBA" id="ARBA00023098"/>
    </source>
</evidence>
<dbReference type="GO" id="GO:0005739">
    <property type="term" value="C:mitochondrion"/>
    <property type="evidence" value="ECO:0007669"/>
    <property type="project" value="TreeGrafter"/>
</dbReference>
<dbReference type="GO" id="GO:0006635">
    <property type="term" value="P:fatty acid beta-oxidation"/>
    <property type="evidence" value="ECO:0007669"/>
    <property type="project" value="UniProtKB-UniPathway"/>
</dbReference>
<dbReference type="InterPro" id="IPR045004">
    <property type="entry name" value="ECH_dom"/>
</dbReference>
<dbReference type="AlphaFoldDB" id="K2RW88"/>
<dbReference type="FunFam" id="1.10.12.10:FF:000004">
    <property type="entry name" value="Delta3,5-delta2,4-dienoyl-CoA isomerase"/>
    <property type="match status" value="1"/>
</dbReference>
<keyword evidence="5" id="KW-0413">Isomerase</keyword>
<evidence type="ECO:0000313" key="8">
    <source>
        <dbReference type="EMBL" id="EKG14449.1"/>
    </source>
</evidence>
<gene>
    <name evidence="8" type="ORF">MPH_08298</name>
</gene>
<proteinExistence type="inferred from homology"/>
<comment type="caution">
    <text evidence="8">The sequence shown here is derived from an EMBL/GenBank/DDBJ whole genome shotgun (WGS) entry which is preliminary data.</text>
</comment>
<organism evidence="8 9">
    <name type="scientific">Macrophomina phaseolina (strain MS6)</name>
    <name type="common">Charcoal rot fungus</name>
    <dbReference type="NCBI Taxonomy" id="1126212"/>
    <lineage>
        <taxon>Eukaryota</taxon>
        <taxon>Fungi</taxon>
        <taxon>Dikarya</taxon>
        <taxon>Ascomycota</taxon>
        <taxon>Pezizomycotina</taxon>
        <taxon>Dothideomycetes</taxon>
        <taxon>Dothideomycetes incertae sedis</taxon>
        <taxon>Botryosphaeriales</taxon>
        <taxon>Botryosphaeriaceae</taxon>
        <taxon>Macrophomina</taxon>
    </lineage>
</organism>
<evidence type="ECO:0000256" key="1">
    <source>
        <dbReference type="ARBA" id="ARBA00005005"/>
    </source>
</evidence>
<dbReference type="Gene3D" id="1.10.12.10">
    <property type="entry name" value="Lyase 2-enoyl-coa Hydratase, Chain A, domain 2"/>
    <property type="match status" value="1"/>
</dbReference>
<dbReference type="UniPathway" id="UPA00659"/>
<dbReference type="InterPro" id="IPR045002">
    <property type="entry name" value="Ech1-like"/>
</dbReference>
<dbReference type="InParanoid" id="K2RW88"/>
<dbReference type="HOGENOM" id="CLU_009834_7_0_1"/>
<dbReference type="eggNOG" id="KOG1681">
    <property type="taxonomic scope" value="Eukaryota"/>
</dbReference>
<dbReference type="VEuPathDB" id="FungiDB:MPH_08298"/>
<dbReference type="EMBL" id="AHHD01000347">
    <property type="protein sequence ID" value="EKG14449.1"/>
    <property type="molecule type" value="Genomic_DNA"/>
</dbReference>
<dbReference type="Gene3D" id="3.90.226.10">
    <property type="entry name" value="2-enoyl-CoA Hydratase, Chain A, domain 1"/>
    <property type="match status" value="1"/>
</dbReference>
<dbReference type="Proteomes" id="UP000007129">
    <property type="component" value="Unassembled WGS sequence"/>
</dbReference>
<dbReference type="STRING" id="1126212.K2RW88"/>
<dbReference type="Pfam" id="PF16113">
    <property type="entry name" value="ECH_2"/>
    <property type="match status" value="1"/>
</dbReference>